<evidence type="ECO:0000313" key="2">
    <source>
        <dbReference type="EMBL" id="RMR53398.1"/>
    </source>
</evidence>
<dbReference type="Proteomes" id="UP000614982">
    <property type="component" value="Unassembled WGS sequence"/>
</dbReference>
<evidence type="ECO:0000313" key="3">
    <source>
        <dbReference type="Proteomes" id="UP000278332"/>
    </source>
</evidence>
<keyword evidence="4" id="KW-1185">Reference proteome</keyword>
<proteinExistence type="predicted"/>
<dbReference type="Proteomes" id="UP000278332">
    <property type="component" value="Unassembled WGS sequence"/>
</dbReference>
<reference evidence="1 4" key="2">
    <citation type="submission" date="2020-05" db="EMBL/GenBank/DDBJ databases">
        <title>Genetic diversity of Pseudomonas cichorii.</title>
        <authorList>
            <person name="Tani S."/>
            <person name="Yagi H."/>
            <person name="Hashimoto S."/>
            <person name="Iiyama K."/>
            <person name="Furuya N."/>
        </authorList>
    </citation>
    <scope>NUCLEOTIDE SEQUENCE [LARGE SCALE GENOMIC DNA]</scope>
    <source>
        <strain evidence="1 4">LMG 2162</strain>
    </source>
</reference>
<gene>
    <name evidence="2" type="ORF">ALP84_00396</name>
    <name evidence="1" type="ORF">PSCICP_47960</name>
</gene>
<organism evidence="2 3">
    <name type="scientific">Pseudomonas cichorii</name>
    <dbReference type="NCBI Taxonomy" id="36746"/>
    <lineage>
        <taxon>Bacteria</taxon>
        <taxon>Pseudomonadati</taxon>
        <taxon>Pseudomonadota</taxon>
        <taxon>Gammaproteobacteria</taxon>
        <taxon>Pseudomonadales</taxon>
        <taxon>Pseudomonadaceae</taxon>
        <taxon>Pseudomonas</taxon>
    </lineage>
</organism>
<evidence type="ECO:0000313" key="4">
    <source>
        <dbReference type="Proteomes" id="UP000614982"/>
    </source>
</evidence>
<dbReference type="Pfam" id="PF11720">
    <property type="entry name" value="Inhibitor_I78"/>
    <property type="match status" value="1"/>
</dbReference>
<dbReference type="EMBL" id="BLWA01000022">
    <property type="protein sequence ID" value="GFM94824.1"/>
    <property type="molecule type" value="Genomic_DNA"/>
</dbReference>
<sequence length="119" mass="13237">MEKINPLPRMRAFAATVFCLLFVLPAERSFASEQPVEPDPAPAKSIHGKITVYGCYAARASALLGEEFTPENRREIERLARAPSSRITSSGGPRDLSYSPLRLNIEVNGQNRIEDIYCQ</sequence>
<name>A0A3M4VNI3_PSECI</name>
<reference evidence="2 3" key="1">
    <citation type="submission" date="2018-08" db="EMBL/GenBank/DDBJ databases">
        <title>Recombination of ecologically and evolutionarily significant loci maintains genetic cohesion in the Pseudomonas syringae species complex.</title>
        <authorList>
            <person name="Dillon M."/>
            <person name="Thakur S."/>
            <person name="Almeida R.N.D."/>
            <person name="Weir B.S."/>
            <person name="Guttman D.S."/>
        </authorList>
    </citation>
    <scope>NUCLEOTIDE SEQUENCE [LARGE SCALE GENOMIC DNA]</scope>
    <source>
        <strain evidence="2 3">ICMP 6917</strain>
    </source>
</reference>
<comment type="caution">
    <text evidence="2">The sequence shown here is derived from an EMBL/GenBank/DDBJ whole genome shotgun (WGS) entry which is preliminary data.</text>
</comment>
<dbReference type="InterPro" id="IPR021719">
    <property type="entry name" value="Prot_inh_I78"/>
</dbReference>
<dbReference type="GeneID" id="93657440"/>
<protein>
    <submittedName>
        <fullName evidence="2">Uncharacterized protein</fullName>
    </submittedName>
</protein>
<evidence type="ECO:0000313" key="1">
    <source>
        <dbReference type="EMBL" id="GFM94824.1"/>
    </source>
</evidence>
<dbReference type="RefSeq" id="WP_074569189.1">
    <property type="nucleotide sequence ID" value="NZ_BLVX01000024.1"/>
</dbReference>
<dbReference type="EMBL" id="RBRY01000134">
    <property type="protein sequence ID" value="RMR53398.1"/>
    <property type="molecule type" value="Genomic_DNA"/>
</dbReference>
<dbReference type="AlphaFoldDB" id="A0A3M4VNI3"/>
<dbReference type="Gene3D" id="3.30.10.10">
    <property type="entry name" value="Trypsin Inhibitor V, subunit A"/>
    <property type="match status" value="1"/>
</dbReference>
<accession>A0A3M4VNI3</accession>